<sequence>MAEEKVESIMRNFVKAIEKGDVEKAVSFLTDDVVYDVPQGSFKGKSEVERLLTWMTQTMSDMKVTESGVGIIAAGNKAVYEHDIEGTVEGQRVKYLALCAYEFNDGKIQRLRTVFDRLAMAQQVATGWFGKMAVNGIVKRMRKGL</sequence>
<evidence type="ECO:0000313" key="2">
    <source>
        <dbReference type="EMBL" id="TES84425.1"/>
    </source>
</evidence>
<dbReference type="AlphaFoldDB" id="A0A523QG41"/>
<proteinExistence type="predicted"/>
<dbReference type="SUPFAM" id="SSF54427">
    <property type="entry name" value="NTF2-like"/>
    <property type="match status" value="1"/>
</dbReference>
<evidence type="ECO:0000313" key="3">
    <source>
        <dbReference type="Proteomes" id="UP000320781"/>
    </source>
</evidence>
<dbReference type="InterPro" id="IPR037401">
    <property type="entry name" value="SnoaL-like"/>
</dbReference>
<reference evidence="2 3" key="1">
    <citation type="submission" date="2019-03" db="EMBL/GenBank/DDBJ databases">
        <title>Metabolic potential of uncultured bacteria and archaea associated with petroleum seepage in deep-sea sediments.</title>
        <authorList>
            <person name="Dong X."/>
            <person name="Hubert C."/>
        </authorList>
    </citation>
    <scope>NUCLEOTIDE SEQUENCE [LARGE SCALE GENOMIC DNA]</scope>
    <source>
        <strain evidence="2">E44_bin92</strain>
    </source>
</reference>
<dbReference type="Pfam" id="PF12680">
    <property type="entry name" value="SnoaL_2"/>
    <property type="match status" value="1"/>
</dbReference>
<dbReference type="Gene3D" id="3.10.450.50">
    <property type="match status" value="1"/>
</dbReference>
<gene>
    <name evidence="2" type="ORF">E3J95_06675</name>
</gene>
<accession>A0A523QG41</accession>
<organism evidence="2 3">
    <name type="scientific">Aerophobetes bacterium</name>
    <dbReference type="NCBI Taxonomy" id="2030807"/>
    <lineage>
        <taxon>Bacteria</taxon>
        <taxon>Candidatus Aerophobota</taxon>
    </lineage>
</organism>
<dbReference type="Proteomes" id="UP000320781">
    <property type="component" value="Unassembled WGS sequence"/>
</dbReference>
<feature type="domain" description="SnoaL-like" evidence="1">
    <location>
        <begin position="11"/>
        <end position="110"/>
    </location>
</feature>
<protein>
    <submittedName>
        <fullName evidence="2">Nuclear transport factor 2 family protein</fullName>
    </submittedName>
</protein>
<dbReference type="InterPro" id="IPR032710">
    <property type="entry name" value="NTF2-like_dom_sf"/>
</dbReference>
<comment type="caution">
    <text evidence="2">The sequence shown here is derived from an EMBL/GenBank/DDBJ whole genome shotgun (WGS) entry which is preliminary data.</text>
</comment>
<dbReference type="EMBL" id="SOKU01000328">
    <property type="protein sequence ID" value="TES84425.1"/>
    <property type="molecule type" value="Genomic_DNA"/>
</dbReference>
<name>A0A523QG41_UNCAE</name>
<evidence type="ECO:0000259" key="1">
    <source>
        <dbReference type="Pfam" id="PF12680"/>
    </source>
</evidence>